<evidence type="ECO:0000259" key="13">
    <source>
        <dbReference type="Pfam" id="PF00742"/>
    </source>
</evidence>
<keyword evidence="11" id="KW-0521">NADP</keyword>
<dbReference type="Proteomes" id="UP000598196">
    <property type="component" value="Unassembled WGS sequence"/>
</dbReference>
<keyword evidence="16" id="KW-1185">Reference proteome</keyword>
<comment type="caution">
    <text evidence="15">The sequence shown here is derived from an EMBL/GenBank/DDBJ whole genome shotgun (WGS) entry which is preliminary data.</text>
</comment>
<evidence type="ECO:0000256" key="12">
    <source>
        <dbReference type="RuleBase" id="RU004171"/>
    </source>
</evidence>
<dbReference type="InterPro" id="IPR001342">
    <property type="entry name" value="HDH_cat"/>
</dbReference>
<dbReference type="Pfam" id="PF00742">
    <property type="entry name" value="Homoserine_dh"/>
    <property type="match status" value="1"/>
</dbReference>
<dbReference type="GO" id="GO:0004412">
    <property type="term" value="F:homoserine dehydrogenase activity"/>
    <property type="evidence" value="ECO:0007669"/>
    <property type="project" value="UniProtKB-EC"/>
</dbReference>
<dbReference type="SUPFAM" id="SSF51735">
    <property type="entry name" value="NAD(P)-binding Rossmann-fold domains"/>
    <property type="match status" value="1"/>
</dbReference>
<evidence type="ECO:0000313" key="16">
    <source>
        <dbReference type="Proteomes" id="UP000598196"/>
    </source>
</evidence>
<dbReference type="RefSeq" id="WP_206665006.1">
    <property type="nucleotide sequence ID" value="NZ_BMLP01000001.1"/>
</dbReference>
<evidence type="ECO:0000256" key="7">
    <source>
        <dbReference type="ARBA" id="ARBA00022697"/>
    </source>
</evidence>
<sequence>MTTTYTISLLGFGGVNRALAELITQRNDEWQRDFGFRLVIVGVSDLALGSIIAPGGIDARVLTQTDFGRGGFAALSGGSADPRSLDVVRDAPADIVVEATYTDAITGEPALSHCRAALAAGRHVVTTNKGPVALAARALTAEAAREGLRFDYEGSVMSGTPVLRLARQALAGSGITGFKGILNGTSNFILGRMEAGLDFAAALSEAQAAGYAEADPTADVEGHDVRLKVVILANELLGADLAPSQVDCSGITALTPADIATVVSNGQRWKLIGSASRQTDGRVEARVSAECLPVTHPLTGVSGAVNAVTFTTQMLGDVTITGPGAGRIETAYALLSDIIALHRDRTAQMHQEAAE</sequence>
<feature type="binding site" evidence="11">
    <location>
        <position position="213"/>
    </location>
    <ligand>
        <name>L-homoserine</name>
        <dbReference type="ChEBI" id="CHEBI:57476"/>
    </ligand>
</feature>
<feature type="domain" description="Homoserine dehydrogenase catalytic" evidence="13">
    <location>
        <begin position="161"/>
        <end position="339"/>
    </location>
</feature>
<feature type="binding site" evidence="11">
    <location>
        <position position="129"/>
    </location>
    <ligand>
        <name>NADPH</name>
        <dbReference type="ChEBI" id="CHEBI:57783"/>
    </ligand>
</feature>
<comment type="pathway">
    <text evidence="1">Amino-acid biosynthesis; L-threonine biosynthesis; L-threonine from L-aspartate: step 3/5.</text>
</comment>
<comment type="similarity">
    <text evidence="3 12">Belongs to the homoserine dehydrogenase family.</text>
</comment>
<proteinExistence type="inferred from homology"/>
<dbReference type="PIRSF" id="PIRSF036497">
    <property type="entry name" value="HDH_short"/>
    <property type="match status" value="1"/>
</dbReference>
<dbReference type="InterPro" id="IPR036291">
    <property type="entry name" value="NAD(P)-bd_dom_sf"/>
</dbReference>
<evidence type="ECO:0000256" key="5">
    <source>
        <dbReference type="ARBA" id="ARBA00013376"/>
    </source>
</evidence>
<evidence type="ECO:0000256" key="6">
    <source>
        <dbReference type="ARBA" id="ARBA00022605"/>
    </source>
</evidence>
<dbReference type="NCBIfam" id="NF004912">
    <property type="entry name" value="PRK06270.1"/>
    <property type="match status" value="1"/>
</dbReference>
<dbReference type="EMBL" id="BMLP01000001">
    <property type="protein sequence ID" value="GGO23227.1"/>
    <property type="molecule type" value="Genomic_DNA"/>
</dbReference>
<dbReference type="InterPro" id="IPR005106">
    <property type="entry name" value="Asp/hSer_DH_NAD-bd"/>
</dbReference>
<evidence type="ECO:0000256" key="4">
    <source>
        <dbReference type="ARBA" id="ARBA00013213"/>
    </source>
</evidence>
<dbReference type="SUPFAM" id="SSF55347">
    <property type="entry name" value="Glyceraldehyde-3-phosphate dehydrogenase-like, C-terminal domain"/>
    <property type="match status" value="1"/>
</dbReference>
<keyword evidence="9" id="KW-0486">Methionine biosynthesis</keyword>
<keyword evidence="6" id="KW-0028">Amino-acid biosynthesis</keyword>
<evidence type="ECO:0000259" key="14">
    <source>
        <dbReference type="Pfam" id="PF03447"/>
    </source>
</evidence>
<dbReference type="InterPro" id="IPR022697">
    <property type="entry name" value="HDH_short"/>
</dbReference>
<evidence type="ECO:0000313" key="15">
    <source>
        <dbReference type="EMBL" id="GGO23227.1"/>
    </source>
</evidence>
<dbReference type="InterPro" id="IPR019811">
    <property type="entry name" value="HDH_CS"/>
</dbReference>
<protein>
    <recommendedName>
        <fullName evidence="5">Homoserine dehydrogenase</fullName>
        <ecNumber evidence="4">1.1.1.3</ecNumber>
    </recommendedName>
</protein>
<accession>A0A917YHN5</accession>
<evidence type="ECO:0000256" key="9">
    <source>
        <dbReference type="ARBA" id="ARBA00023167"/>
    </source>
</evidence>
<dbReference type="GO" id="GO:0009088">
    <property type="term" value="P:threonine biosynthetic process"/>
    <property type="evidence" value="ECO:0007669"/>
    <property type="project" value="UniProtKB-KW"/>
</dbReference>
<evidence type="ECO:0000256" key="10">
    <source>
        <dbReference type="PIRSR" id="PIRSR036497-1"/>
    </source>
</evidence>
<dbReference type="EC" id="1.1.1.3" evidence="4"/>
<evidence type="ECO:0000256" key="11">
    <source>
        <dbReference type="PIRSR" id="PIRSR036497-2"/>
    </source>
</evidence>
<name>A0A917YHN5_9RHOB</name>
<dbReference type="Gene3D" id="3.30.360.10">
    <property type="entry name" value="Dihydrodipicolinate Reductase, domain 2"/>
    <property type="match status" value="1"/>
</dbReference>
<organism evidence="15 16">
    <name type="scientific">Gemmobacter aquaticus</name>
    <dbReference type="NCBI Taxonomy" id="490185"/>
    <lineage>
        <taxon>Bacteria</taxon>
        <taxon>Pseudomonadati</taxon>
        <taxon>Pseudomonadota</taxon>
        <taxon>Alphaproteobacteria</taxon>
        <taxon>Rhodobacterales</taxon>
        <taxon>Paracoccaceae</taxon>
        <taxon>Gemmobacter</taxon>
    </lineage>
</organism>
<dbReference type="PANTHER" id="PTHR43331">
    <property type="entry name" value="HOMOSERINE DEHYDROGENASE"/>
    <property type="match status" value="1"/>
</dbReference>
<evidence type="ECO:0000256" key="2">
    <source>
        <dbReference type="ARBA" id="ARBA00005062"/>
    </source>
</evidence>
<comment type="pathway">
    <text evidence="2">Amino-acid biosynthesis; L-methionine biosynthesis via de novo pathway; L-homoserine from L-aspartate: step 3/3.</text>
</comment>
<dbReference type="GO" id="GO:0009086">
    <property type="term" value="P:methionine biosynthetic process"/>
    <property type="evidence" value="ECO:0007669"/>
    <property type="project" value="UniProtKB-KW"/>
</dbReference>
<gene>
    <name evidence="15" type="primary">thrA</name>
    <name evidence="15" type="ORF">GCM10010991_00350</name>
</gene>
<feature type="domain" description="Aspartate/homoserine dehydrogenase NAD-binding" evidence="14">
    <location>
        <begin position="11"/>
        <end position="152"/>
    </location>
</feature>
<dbReference type="PROSITE" id="PS01042">
    <property type="entry name" value="HOMOSER_DHGENASE"/>
    <property type="match status" value="1"/>
</dbReference>
<keyword evidence="7" id="KW-0791">Threonine biosynthesis</keyword>
<dbReference type="GO" id="GO:0050661">
    <property type="term" value="F:NADP binding"/>
    <property type="evidence" value="ECO:0007669"/>
    <property type="project" value="InterPro"/>
</dbReference>
<dbReference type="Gene3D" id="3.40.50.720">
    <property type="entry name" value="NAD(P)-binding Rossmann-like Domain"/>
    <property type="match status" value="1"/>
</dbReference>
<evidence type="ECO:0000256" key="1">
    <source>
        <dbReference type="ARBA" id="ARBA00005056"/>
    </source>
</evidence>
<dbReference type="NCBIfam" id="NF004976">
    <property type="entry name" value="PRK06349.1"/>
    <property type="match status" value="1"/>
</dbReference>
<evidence type="ECO:0000256" key="3">
    <source>
        <dbReference type="ARBA" id="ARBA00006753"/>
    </source>
</evidence>
<evidence type="ECO:0000256" key="8">
    <source>
        <dbReference type="ARBA" id="ARBA00023002"/>
    </source>
</evidence>
<dbReference type="AlphaFoldDB" id="A0A917YHN5"/>
<dbReference type="FunFam" id="3.30.360.10:FF:000005">
    <property type="entry name" value="Homoserine dehydrogenase"/>
    <property type="match status" value="1"/>
</dbReference>
<reference evidence="15 16" key="1">
    <citation type="journal article" date="2014" name="Int. J. Syst. Evol. Microbiol.">
        <title>Complete genome sequence of Corynebacterium casei LMG S-19264T (=DSM 44701T), isolated from a smear-ripened cheese.</title>
        <authorList>
            <consortium name="US DOE Joint Genome Institute (JGI-PGF)"/>
            <person name="Walter F."/>
            <person name="Albersmeier A."/>
            <person name="Kalinowski J."/>
            <person name="Ruckert C."/>
        </authorList>
    </citation>
    <scope>NUCLEOTIDE SEQUENCE [LARGE SCALE GENOMIC DNA]</scope>
    <source>
        <strain evidence="15 16">CGMCC 1.7029</strain>
    </source>
</reference>
<keyword evidence="8" id="KW-0560">Oxidoreductase</keyword>
<dbReference type="PANTHER" id="PTHR43331:SF1">
    <property type="entry name" value="HOMOSERINE DEHYDROGENASE"/>
    <property type="match status" value="1"/>
</dbReference>
<feature type="active site" description="Proton donor" evidence="10">
    <location>
        <position position="228"/>
    </location>
</feature>
<dbReference type="Pfam" id="PF03447">
    <property type="entry name" value="NAD_binding_3"/>
    <property type="match status" value="1"/>
</dbReference>